<proteinExistence type="predicted"/>
<keyword evidence="2" id="KW-1185">Reference proteome</keyword>
<evidence type="ECO:0000313" key="1">
    <source>
        <dbReference type="EMBL" id="EFC38076.1"/>
    </source>
</evidence>
<dbReference type="GeneID" id="8854969"/>
<gene>
    <name evidence="1" type="ORF">NAEGRDRAFT_74160</name>
</gene>
<sequence>MESRKFELKSNYLDLTSELLQDLFNLYTNDNQIFTYVFKREELEKESTPLERKVSYRVTISNPTKQNPIPSIVYYIRVIFRAPSSKVLKHLETLPFVQHVQFFVEHRKEPFELALNIEEGLMSTPRETIKQEFDFIALINQFMGREINPKM</sequence>
<organism evidence="2">
    <name type="scientific">Naegleria gruberi</name>
    <name type="common">Amoeba</name>
    <dbReference type="NCBI Taxonomy" id="5762"/>
    <lineage>
        <taxon>Eukaryota</taxon>
        <taxon>Discoba</taxon>
        <taxon>Heterolobosea</taxon>
        <taxon>Tetramitia</taxon>
        <taxon>Eutetramitia</taxon>
        <taxon>Vahlkampfiidae</taxon>
        <taxon>Naegleria</taxon>
    </lineage>
</organism>
<dbReference type="AlphaFoldDB" id="D2VYL2"/>
<dbReference type="KEGG" id="ngr:NAEGRDRAFT_74160"/>
<dbReference type="EMBL" id="GG738911">
    <property type="protein sequence ID" value="EFC38076.1"/>
    <property type="molecule type" value="Genomic_DNA"/>
</dbReference>
<reference evidence="1 2" key="1">
    <citation type="journal article" date="2010" name="Cell">
        <title>The genome of Naegleria gruberi illuminates early eukaryotic versatility.</title>
        <authorList>
            <person name="Fritz-Laylin L.K."/>
            <person name="Prochnik S.E."/>
            <person name="Ginger M.L."/>
            <person name="Dacks J.B."/>
            <person name="Carpenter M.L."/>
            <person name="Field M.C."/>
            <person name="Kuo A."/>
            <person name="Paredez A."/>
            <person name="Chapman J."/>
            <person name="Pham J."/>
            <person name="Shu S."/>
            <person name="Neupane R."/>
            <person name="Cipriano M."/>
            <person name="Mancuso J."/>
            <person name="Tu H."/>
            <person name="Salamov A."/>
            <person name="Lindquist E."/>
            <person name="Shapiro H."/>
            <person name="Lucas S."/>
            <person name="Grigoriev I.V."/>
            <person name="Cande W.Z."/>
            <person name="Fulton C."/>
            <person name="Rokhsar D.S."/>
            <person name="Dawson S.C."/>
        </authorList>
    </citation>
    <scope>NUCLEOTIDE SEQUENCE [LARGE SCALE GENOMIC DNA]</scope>
    <source>
        <strain evidence="1 2">NEG-M</strain>
    </source>
</reference>
<dbReference type="InParanoid" id="D2VYL2"/>
<dbReference type="VEuPathDB" id="AmoebaDB:NAEGRDRAFT_74160"/>
<evidence type="ECO:0000313" key="2">
    <source>
        <dbReference type="Proteomes" id="UP000006671"/>
    </source>
</evidence>
<accession>D2VYL2</accession>
<name>D2VYL2_NAEGR</name>
<protein>
    <submittedName>
        <fullName evidence="1">Predicted protein</fullName>
    </submittedName>
</protein>
<dbReference type="RefSeq" id="XP_002670820.1">
    <property type="nucleotide sequence ID" value="XM_002670774.1"/>
</dbReference>
<dbReference type="OMA" id="HRKEPFE"/>
<dbReference type="OrthoDB" id="10260919at2759"/>
<dbReference type="Proteomes" id="UP000006671">
    <property type="component" value="Unassembled WGS sequence"/>
</dbReference>